<dbReference type="AlphaFoldDB" id="A0AAV7K326"/>
<evidence type="ECO:0000313" key="11">
    <source>
        <dbReference type="EMBL" id="KAI6655328.1"/>
    </source>
</evidence>
<protein>
    <submittedName>
        <fullName evidence="11">AP-3 complex subunit beta-2-like</fullName>
    </submittedName>
</protein>
<evidence type="ECO:0000313" key="12">
    <source>
        <dbReference type="Proteomes" id="UP001165289"/>
    </source>
</evidence>
<name>A0AAV7K326_9METZ</name>
<keyword evidence="5" id="KW-0653">Protein transport</keyword>
<feature type="compositionally biased region" description="Polar residues" evidence="9">
    <location>
        <begin position="270"/>
        <end position="281"/>
    </location>
</feature>
<keyword evidence="7" id="KW-0472">Membrane</keyword>
<dbReference type="InterPro" id="IPR026739">
    <property type="entry name" value="AP_beta"/>
</dbReference>
<keyword evidence="6" id="KW-0333">Golgi apparatus</keyword>
<evidence type="ECO:0000256" key="3">
    <source>
        <dbReference type="ARBA" id="ARBA00006613"/>
    </source>
</evidence>
<evidence type="ECO:0000256" key="7">
    <source>
        <dbReference type="ARBA" id="ARBA00023136"/>
    </source>
</evidence>
<feature type="region of interest" description="Disordered" evidence="9">
    <location>
        <begin position="270"/>
        <end position="353"/>
    </location>
</feature>
<accession>A0AAV7K326</accession>
<dbReference type="InterPro" id="IPR029390">
    <property type="entry name" value="AP3B_C"/>
</dbReference>
<dbReference type="Pfam" id="PF24080">
    <property type="entry name" value="AP3B1_C_2"/>
    <property type="match status" value="1"/>
</dbReference>
<evidence type="ECO:0000256" key="4">
    <source>
        <dbReference type="ARBA" id="ARBA00022448"/>
    </source>
</evidence>
<evidence type="ECO:0000256" key="1">
    <source>
        <dbReference type="ARBA" id="ARBA00004180"/>
    </source>
</evidence>
<dbReference type="EMBL" id="JAKMXF010000199">
    <property type="protein sequence ID" value="KAI6655328.1"/>
    <property type="molecule type" value="Genomic_DNA"/>
</dbReference>
<keyword evidence="4" id="KW-0813">Transport</keyword>
<keyword evidence="12" id="KW-1185">Reference proteome</keyword>
<feature type="compositionally biased region" description="Low complexity" evidence="9">
    <location>
        <begin position="328"/>
        <end position="341"/>
    </location>
</feature>
<gene>
    <name evidence="11" type="ORF">LOD99_2163</name>
</gene>
<dbReference type="InterPro" id="IPR011989">
    <property type="entry name" value="ARM-like"/>
</dbReference>
<evidence type="ECO:0000256" key="8">
    <source>
        <dbReference type="ARBA" id="ARBA00023329"/>
    </source>
</evidence>
<evidence type="ECO:0000256" key="6">
    <source>
        <dbReference type="ARBA" id="ARBA00023034"/>
    </source>
</evidence>
<feature type="compositionally biased region" description="Polar residues" evidence="9">
    <location>
        <begin position="342"/>
        <end position="353"/>
    </location>
</feature>
<dbReference type="GO" id="GO:0006886">
    <property type="term" value="P:intracellular protein transport"/>
    <property type="evidence" value="ECO:0007669"/>
    <property type="project" value="InterPro"/>
</dbReference>
<evidence type="ECO:0000259" key="10">
    <source>
        <dbReference type="SMART" id="SM01355"/>
    </source>
</evidence>
<dbReference type="GO" id="GO:0030659">
    <property type="term" value="C:cytoplasmic vesicle membrane"/>
    <property type="evidence" value="ECO:0007669"/>
    <property type="project" value="UniProtKB-SubCell"/>
</dbReference>
<dbReference type="Gene3D" id="1.25.10.10">
    <property type="entry name" value="Leucine-rich Repeat Variant"/>
    <property type="match status" value="1"/>
</dbReference>
<dbReference type="Pfam" id="PF01602">
    <property type="entry name" value="Adaptin_N"/>
    <property type="match status" value="1"/>
</dbReference>
<evidence type="ECO:0000256" key="5">
    <source>
        <dbReference type="ARBA" id="ARBA00022927"/>
    </source>
</evidence>
<dbReference type="GO" id="GO:0016192">
    <property type="term" value="P:vesicle-mediated transport"/>
    <property type="evidence" value="ECO:0007669"/>
    <property type="project" value="InterPro"/>
</dbReference>
<feature type="compositionally biased region" description="Low complexity" evidence="9">
    <location>
        <begin position="292"/>
        <end position="306"/>
    </location>
</feature>
<feature type="compositionally biased region" description="Acidic residues" evidence="9">
    <location>
        <begin position="282"/>
        <end position="291"/>
    </location>
</feature>
<dbReference type="InterPro" id="IPR002553">
    <property type="entry name" value="Clathrin/coatomer_adapt-like_N"/>
</dbReference>
<comment type="subcellular location">
    <subcellularLocation>
        <location evidence="1">Cytoplasmic vesicle membrane</location>
        <topology evidence="1">Peripheral membrane protein</topology>
        <orientation evidence="1">Cytoplasmic side</orientation>
    </subcellularLocation>
    <subcellularLocation>
        <location evidence="2">Golgi apparatus</location>
    </subcellularLocation>
</comment>
<dbReference type="Pfam" id="PF14796">
    <property type="entry name" value="AP3B1_C"/>
    <property type="match status" value="1"/>
</dbReference>
<dbReference type="SUPFAM" id="SSF48371">
    <property type="entry name" value="ARM repeat"/>
    <property type="match status" value="1"/>
</dbReference>
<dbReference type="InterPro" id="IPR056314">
    <property type="entry name" value="AP3B1/2_C"/>
</dbReference>
<dbReference type="GO" id="GO:0005794">
    <property type="term" value="C:Golgi apparatus"/>
    <property type="evidence" value="ECO:0007669"/>
    <property type="project" value="UniProtKB-SubCell"/>
</dbReference>
<dbReference type="Proteomes" id="UP001165289">
    <property type="component" value="Unassembled WGS sequence"/>
</dbReference>
<organism evidence="11 12">
    <name type="scientific">Oopsacas minuta</name>
    <dbReference type="NCBI Taxonomy" id="111878"/>
    <lineage>
        <taxon>Eukaryota</taxon>
        <taxon>Metazoa</taxon>
        <taxon>Porifera</taxon>
        <taxon>Hexactinellida</taxon>
        <taxon>Hexasterophora</taxon>
        <taxon>Lyssacinosida</taxon>
        <taxon>Leucopsacidae</taxon>
        <taxon>Oopsacas</taxon>
    </lineage>
</organism>
<keyword evidence="8" id="KW-0968">Cytoplasmic vesicle</keyword>
<proteinExistence type="inferred from homology"/>
<comment type="similarity">
    <text evidence="3">Belongs to the adaptor complexes large subunit family.</text>
</comment>
<reference evidence="11 12" key="1">
    <citation type="journal article" date="2023" name="BMC Biol.">
        <title>The compact genome of the sponge Oopsacas minuta (Hexactinellida) is lacking key metazoan core genes.</title>
        <authorList>
            <person name="Santini S."/>
            <person name="Schenkelaars Q."/>
            <person name="Jourda C."/>
            <person name="Duchesne M."/>
            <person name="Belahbib H."/>
            <person name="Rocher C."/>
            <person name="Selva M."/>
            <person name="Riesgo A."/>
            <person name="Vervoort M."/>
            <person name="Leys S.P."/>
            <person name="Kodjabachian L."/>
            <person name="Le Bivic A."/>
            <person name="Borchiellini C."/>
            <person name="Claverie J.M."/>
            <person name="Renard E."/>
        </authorList>
    </citation>
    <scope>NUCLEOTIDE SEQUENCE [LARGE SCALE GENOMIC DNA]</scope>
    <source>
        <strain evidence="11">SPO-2</strain>
    </source>
</reference>
<comment type="caution">
    <text evidence="11">The sequence shown here is derived from an EMBL/GenBank/DDBJ whole genome shotgun (WGS) entry which is preliminary data.</text>
</comment>
<feature type="domain" description="AP-3 complex subunit beta C-terminal" evidence="10">
    <location>
        <begin position="355"/>
        <end position="493"/>
    </location>
</feature>
<dbReference type="SMART" id="SM01355">
    <property type="entry name" value="AP3B1_C"/>
    <property type="match status" value="1"/>
</dbReference>
<dbReference type="PANTHER" id="PTHR11134">
    <property type="entry name" value="ADAPTOR COMPLEX SUBUNIT BETA FAMILY MEMBER"/>
    <property type="match status" value="1"/>
</dbReference>
<dbReference type="InterPro" id="IPR016024">
    <property type="entry name" value="ARM-type_fold"/>
</dbReference>
<evidence type="ECO:0000256" key="9">
    <source>
        <dbReference type="SAM" id="MobiDB-lite"/>
    </source>
</evidence>
<sequence>MFIVYIYNDDFLFVSAAIHAIGRIASRVPEISDICLSGLLGLLSCTDLDIAGESVIVIQRLLHLGPGQNEDVIIRLSKMLDKTENSNARASIIWIIGEHCHRIPLIAPDVLRKAAKMFLYETDPVKHQTLNLAAKLVCLNSKQTRVLCQYVFSLGRFDQSYDIRDKSRLLRNILFPPGDNIIHKYSKKLIISHKPAPQLRSPYKDREQWQLGSLSHFLNIKVVGYKLLPDFPHKAPKSTVRDVFVESDNTFIQKPVGYIRTKDLNTFYSSHGESSSATDSESITDTDESYDSDISTHSSASSLSELSGHREFEESVPIHKNELHSETDNTSGSDTSDTSDSNQPIEPLSSNVNNPQSKCLLIDEFTEEDVNANILEPMCNDTLLTPTKNLIDELEPILPKFVTTNYNEVMNKYNGNGISIKYRMLRRRFNINTPRMIEVELLIENHEAGTIFSDLSIDPASGTNLQKGNEFGKIFPLSKVYYSVGIDFNDSIQPAKLFVRSLDANINNSIYIHPTCGELMLPVYFPEMSFLKYQKRFGGMSVTKGDICMNQCSNSIDHQILEGCNLNPIPTSNQHTKLYAGITASKKSLVLVSIIIQSDNLVSLEVDCDHMMISDSLFSIIKEILIS</sequence>
<dbReference type="GO" id="GO:0030117">
    <property type="term" value="C:membrane coat"/>
    <property type="evidence" value="ECO:0007669"/>
    <property type="project" value="InterPro"/>
</dbReference>
<feature type="compositionally biased region" description="Basic and acidic residues" evidence="9">
    <location>
        <begin position="307"/>
        <end position="327"/>
    </location>
</feature>
<evidence type="ECO:0000256" key="2">
    <source>
        <dbReference type="ARBA" id="ARBA00004555"/>
    </source>
</evidence>